<sequence length="506" mass="56512">MMSCHVPNGKSSAFQQPYSGCGSCRSPLCCGSSRYMTTPLSSPAFAKPCCSLGIANGHGDVEHVLSPQKGSRYFVNPYSSTEMSSRTTSDAFFLRPYLTREEYMYWNSHFNHTRPRWECQSCTSPPGVTTNMIYQQRNSPASIQNVTADLTSRASESSSGFRAPHNHDFVECFYTQARDTGNAPLRNIPKRSDFMRKGGRKKASYAAHRCQTQALSKRSDSSVKDKRFAENSSSFKRMASSARQVEVYHQNLSQNYFNSAKSCGAQQETTSKSLRTILSEKYLCGDKSFDEIPSIAASKDIPDGKNHKNNARSATVNCRDSTSTFGLKNKGGKSTNPYLLKRKNTMDTEHDQEYPQRKRVNINDDVRAGLHQVQKVNGTIDLNECFTQYLGGSFPDEENKHAQRQKPSRPQSTEQTEINQACGIEDTAEMTHVIDESEETQKVYNKQVEPGKDINKFIGKTTRPVHRKLSNDTGNSTSFGYALDYDCLPKVVGVMSSKPDANLPGF</sequence>
<dbReference type="EMBL" id="CALNXK010000018">
    <property type="protein sequence ID" value="CAH3106015.1"/>
    <property type="molecule type" value="Genomic_DNA"/>
</dbReference>
<reference evidence="2 3" key="1">
    <citation type="submission" date="2022-05" db="EMBL/GenBank/DDBJ databases">
        <authorList>
            <consortium name="Genoscope - CEA"/>
            <person name="William W."/>
        </authorList>
    </citation>
    <scope>NUCLEOTIDE SEQUENCE [LARGE SCALE GENOMIC DNA]</scope>
</reference>
<feature type="region of interest" description="Disordered" evidence="1">
    <location>
        <begin position="394"/>
        <end position="418"/>
    </location>
</feature>
<comment type="caution">
    <text evidence="2">The sequence shown here is derived from an EMBL/GenBank/DDBJ whole genome shotgun (WGS) entry which is preliminary data.</text>
</comment>
<dbReference type="Proteomes" id="UP001159405">
    <property type="component" value="Unassembled WGS sequence"/>
</dbReference>
<evidence type="ECO:0000256" key="1">
    <source>
        <dbReference type="SAM" id="MobiDB-lite"/>
    </source>
</evidence>
<gene>
    <name evidence="2" type="ORF">PLOB_00013958</name>
</gene>
<organism evidence="2 3">
    <name type="scientific">Porites lobata</name>
    <dbReference type="NCBI Taxonomy" id="104759"/>
    <lineage>
        <taxon>Eukaryota</taxon>
        <taxon>Metazoa</taxon>
        <taxon>Cnidaria</taxon>
        <taxon>Anthozoa</taxon>
        <taxon>Hexacorallia</taxon>
        <taxon>Scleractinia</taxon>
        <taxon>Fungiina</taxon>
        <taxon>Poritidae</taxon>
        <taxon>Porites</taxon>
    </lineage>
</organism>
<accession>A0ABN8NFK6</accession>
<keyword evidence="3" id="KW-1185">Reference proteome</keyword>
<name>A0ABN8NFK6_9CNID</name>
<protein>
    <submittedName>
        <fullName evidence="2">Uncharacterized protein</fullName>
    </submittedName>
</protein>
<proteinExistence type="predicted"/>
<evidence type="ECO:0000313" key="2">
    <source>
        <dbReference type="EMBL" id="CAH3106015.1"/>
    </source>
</evidence>
<feature type="compositionally biased region" description="Polar residues" evidence="1">
    <location>
        <begin position="408"/>
        <end position="418"/>
    </location>
</feature>
<evidence type="ECO:0000313" key="3">
    <source>
        <dbReference type="Proteomes" id="UP001159405"/>
    </source>
</evidence>